<feature type="non-terminal residue" evidence="1">
    <location>
        <position position="107"/>
    </location>
</feature>
<evidence type="ECO:0000313" key="2">
    <source>
        <dbReference type="Proteomes" id="UP001497623"/>
    </source>
</evidence>
<comment type="caution">
    <text evidence="1">The sequence shown here is derived from an EMBL/GenBank/DDBJ whole genome shotgun (WGS) entry which is preliminary data.</text>
</comment>
<feature type="non-terminal residue" evidence="1">
    <location>
        <position position="1"/>
    </location>
</feature>
<reference evidence="1 2" key="1">
    <citation type="submission" date="2024-05" db="EMBL/GenBank/DDBJ databases">
        <authorList>
            <person name="Wallberg A."/>
        </authorList>
    </citation>
    <scope>NUCLEOTIDE SEQUENCE [LARGE SCALE GENOMIC DNA]</scope>
</reference>
<organism evidence="1 2">
    <name type="scientific">Meganyctiphanes norvegica</name>
    <name type="common">Northern krill</name>
    <name type="synonym">Thysanopoda norvegica</name>
    <dbReference type="NCBI Taxonomy" id="48144"/>
    <lineage>
        <taxon>Eukaryota</taxon>
        <taxon>Metazoa</taxon>
        <taxon>Ecdysozoa</taxon>
        <taxon>Arthropoda</taxon>
        <taxon>Crustacea</taxon>
        <taxon>Multicrustacea</taxon>
        <taxon>Malacostraca</taxon>
        <taxon>Eumalacostraca</taxon>
        <taxon>Eucarida</taxon>
        <taxon>Euphausiacea</taxon>
        <taxon>Euphausiidae</taxon>
        <taxon>Meganyctiphanes</taxon>
    </lineage>
</organism>
<dbReference type="EMBL" id="CAXKWB010010033">
    <property type="protein sequence ID" value="CAL4096544.1"/>
    <property type="molecule type" value="Genomic_DNA"/>
</dbReference>
<sequence>PGRVTVLQLPKEVSATMKNDLNNLLKEMSVLRIEEQGYVHQITSGVGTVYEDITKKVNTFAKSSAPGVMQSTKGLRKGTGSLLRSGGNLLAKGMNLVATQVGGETTQ</sequence>
<proteinExistence type="predicted"/>
<evidence type="ECO:0000313" key="1">
    <source>
        <dbReference type="EMBL" id="CAL4096544.1"/>
    </source>
</evidence>
<dbReference type="Proteomes" id="UP001497623">
    <property type="component" value="Unassembled WGS sequence"/>
</dbReference>
<dbReference type="AlphaFoldDB" id="A0AAV2QSP4"/>
<protein>
    <submittedName>
        <fullName evidence="1">Uncharacterized protein</fullName>
    </submittedName>
</protein>
<accession>A0AAV2QSP4</accession>
<name>A0AAV2QSP4_MEGNR</name>
<keyword evidence="2" id="KW-1185">Reference proteome</keyword>
<gene>
    <name evidence="1" type="ORF">MNOR_LOCUS15781</name>
</gene>